<keyword evidence="2" id="KW-0614">Plasmid</keyword>
<gene>
    <name evidence="2" type="ORF">pSinB_248</name>
</gene>
<proteinExistence type="predicted"/>
<dbReference type="AlphaFoldDB" id="A0A142BPU9"/>
<feature type="region of interest" description="Disordered" evidence="1">
    <location>
        <begin position="78"/>
        <end position="118"/>
    </location>
</feature>
<protein>
    <submittedName>
        <fullName evidence="2">Uncharacterized protein</fullName>
    </submittedName>
</protein>
<reference evidence="2" key="1">
    <citation type="submission" date="2015-11" db="EMBL/GenBank/DDBJ databases">
        <title>Molecular characterization of pSinB plasmid of arsenite oxidizing, metalotolerant Sinorhizobium sp. M14 - insight into the heavy metal resistome of sinorhizobial extrachromosomal replicons.</title>
        <authorList>
            <person name="Romaniuk K."/>
            <person name="Decewicz P."/>
            <person name="Mielnicki S."/>
            <person name="Sklodowska A."/>
            <person name="Dziewit L."/>
            <person name="Drewniak L."/>
        </authorList>
    </citation>
    <scope>NUCLEOTIDE SEQUENCE</scope>
    <source>
        <strain evidence="2">M14</strain>
        <plasmid evidence="2">pSinB</plasmid>
    </source>
</reference>
<evidence type="ECO:0000313" key="2">
    <source>
        <dbReference type="EMBL" id="AMP35107.1"/>
    </source>
</evidence>
<evidence type="ECO:0000256" key="1">
    <source>
        <dbReference type="SAM" id="MobiDB-lite"/>
    </source>
</evidence>
<dbReference type="EMBL" id="KU140623">
    <property type="protein sequence ID" value="AMP35107.1"/>
    <property type="molecule type" value="Genomic_DNA"/>
</dbReference>
<feature type="compositionally biased region" description="Basic and acidic residues" evidence="1">
    <location>
        <begin position="93"/>
        <end position="104"/>
    </location>
</feature>
<name>A0A142BPU9_9HYPH</name>
<accession>A0A142BPU9</accession>
<organism evidence="2">
    <name type="scientific">Sinorhizobium sp. M14</name>
    <dbReference type="NCBI Taxonomy" id="430451"/>
    <lineage>
        <taxon>Bacteria</taxon>
        <taxon>Pseudomonadati</taxon>
        <taxon>Pseudomonadota</taxon>
        <taxon>Alphaproteobacteria</taxon>
        <taxon>Hyphomicrobiales</taxon>
        <taxon>Rhizobiaceae</taxon>
        <taxon>Sinorhizobium/Ensifer group</taxon>
        <taxon>Sinorhizobium</taxon>
    </lineage>
</organism>
<geneLocation type="plasmid" evidence="2">
    <name>pSinB</name>
</geneLocation>
<feature type="compositionally biased region" description="Polar residues" evidence="1">
    <location>
        <begin position="105"/>
        <end position="116"/>
    </location>
</feature>
<sequence>MKSPWKYLVELASLGRAAKEPDRAPESPTDQPRTPPVAPADAPSAQSLPDIDTAEPMAEVSNETAANLDLAITDSVSAPVDQSREAGPVSIDRSTDTLLPDRARSTQPRRSNGQIRTKSKRVKNLVVEGDVPFAGVNSAVQPPPMTFLKEVTALDQEIMQLRHQLAAKLRLQNRQLKKMLDRYDA</sequence>
<feature type="region of interest" description="Disordered" evidence="1">
    <location>
        <begin position="15"/>
        <end position="66"/>
    </location>
</feature>
<dbReference type="RefSeq" id="WP_147294592.1">
    <property type="nucleotide sequence ID" value="NZ_KU140623.1"/>
</dbReference>